<organism evidence="1 2">
    <name type="scientific">Brachybacterium aquaticum</name>
    <dbReference type="NCBI Taxonomy" id="1432564"/>
    <lineage>
        <taxon>Bacteria</taxon>
        <taxon>Bacillati</taxon>
        <taxon>Actinomycetota</taxon>
        <taxon>Actinomycetes</taxon>
        <taxon>Micrococcales</taxon>
        <taxon>Dermabacteraceae</taxon>
        <taxon>Brachybacterium</taxon>
    </lineage>
</organism>
<dbReference type="RefSeq" id="WP_184325439.1">
    <property type="nucleotide sequence ID" value="NZ_JACHLZ010000001.1"/>
</dbReference>
<keyword evidence="1" id="KW-0808">Transferase</keyword>
<dbReference type="EMBL" id="JACHLZ010000001">
    <property type="protein sequence ID" value="MBB5832058.1"/>
    <property type="molecule type" value="Genomic_DNA"/>
</dbReference>
<keyword evidence="2" id="KW-1185">Reference proteome</keyword>
<dbReference type="GO" id="GO:0016301">
    <property type="term" value="F:kinase activity"/>
    <property type="evidence" value="ECO:0007669"/>
    <property type="project" value="UniProtKB-KW"/>
</dbReference>
<keyword evidence="1" id="KW-0418">Kinase</keyword>
<accession>A0A841AG89</accession>
<reference evidence="1 2" key="1">
    <citation type="submission" date="2020-08" db="EMBL/GenBank/DDBJ databases">
        <title>Sequencing the genomes of 1000 actinobacteria strains.</title>
        <authorList>
            <person name="Klenk H.-P."/>
        </authorList>
    </citation>
    <scope>NUCLEOTIDE SEQUENCE [LARGE SCALE GENOMIC DNA]</scope>
    <source>
        <strain evidence="1 2">DSM 28796</strain>
    </source>
</reference>
<dbReference type="SUPFAM" id="SSF52540">
    <property type="entry name" value="P-loop containing nucleoside triphosphate hydrolases"/>
    <property type="match status" value="1"/>
</dbReference>
<dbReference type="Gene3D" id="3.40.50.300">
    <property type="entry name" value="P-loop containing nucleotide triphosphate hydrolases"/>
    <property type="match status" value="1"/>
</dbReference>
<proteinExistence type="predicted"/>
<dbReference type="AlphaFoldDB" id="A0A841AG89"/>
<protein>
    <submittedName>
        <fullName evidence="1">Putative kinase</fullName>
    </submittedName>
</protein>
<dbReference type="InterPro" id="IPR027417">
    <property type="entry name" value="P-loop_NTPase"/>
</dbReference>
<evidence type="ECO:0000313" key="1">
    <source>
        <dbReference type="EMBL" id="MBB5832058.1"/>
    </source>
</evidence>
<name>A0A841AG89_9MICO</name>
<gene>
    <name evidence="1" type="ORF">HNR70_001871</name>
</gene>
<evidence type="ECO:0000313" key="2">
    <source>
        <dbReference type="Proteomes" id="UP000588158"/>
    </source>
</evidence>
<dbReference type="Pfam" id="PF13671">
    <property type="entry name" value="AAA_33"/>
    <property type="match status" value="1"/>
</dbReference>
<dbReference type="Proteomes" id="UP000588158">
    <property type="component" value="Unassembled WGS sequence"/>
</dbReference>
<comment type="caution">
    <text evidence="1">The sequence shown here is derived from an EMBL/GenBank/DDBJ whole genome shotgun (WGS) entry which is preliminary data.</text>
</comment>
<sequence>MSDDAAAPARLFLLVGPPAVGKLSLARELERRIGAIVVDNHLVSNPVFIPMGLNSGEDVDFSATDDLRRRVWDIVLEAAAAAPRSLSHVMTSWLTDDERAEVHVQRLRSLAHTRGATFVPVWLRAGEETLLARVDAPGRAERGKLTDASLLQQILAVPTLPAPEDAIELDLTHLTPEQAAEQVLAASS</sequence>